<evidence type="ECO:0000313" key="5">
    <source>
        <dbReference type="WBParaSite" id="ECPE_0001858901-mRNA-1"/>
    </source>
</evidence>
<accession>A0A183BH54</accession>
<keyword evidence="4" id="KW-1185">Reference proteome</keyword>
<dbReference type="AlphaFoldDB" id="A0A183BH54"/>
<dbReference type="WBParaSite" id="ECPE_0001858901-mRNA-1">
    <property type="protein sequence ID" value="ECPE_0001858901-mRNA-1"/>
    <property type="gene ID" value="ECPE_0001858901"/>
</dbReference>
<feature type="compositionally biased region" description="Low complexity" evidence="2">
    <location>
        <begin position="139"/>
        <end position="148"/>
    </location>
</feature>
<dbReference type="EMBL" id="UZAN01080480">
    <property type="protein sequence ID" value="VDP96563.1"/>
    <property type="molecule type" value="Genomic_DNA"/>
</dbReference>
<dbReference type="Proteomes" id="UP000272942">
    <property type="component" value="Unassembled WGS sequence"/>
</dbReference>
<evidence type="ECO:0000313" key="3">
    <source>
        <dbReference type="EMBL" id="VDP96563.1"/>
    </source>
</evidence>
<feature type="region of interest" description="Disordered" evidence="2">
    <location>
        <begin position="132"/>
        <end position="170"/>
    </location>
</feature>
<proteinExistence type="predicted"/>
<name>A0A183BH54_9TREM</name>
<organism evidence="5">
    <name type="scientific">Echinostoma caproni</name>
    <dbReference type="NCBI Taxonomy" id="27848"/>
    <lineage>
        <taxon>Eukaryota</taxon>
        <taxon>Metazoa</taxon>
        <taxon>Spiralia</taxon>
        <taxon>Lophotrochozoa</taxon>
        <taxon>Platyhelminthes</taxon>
        <taxon>Trematoda</taxon>
        <taxon>Digenea</taxon>
        <taxon>Plagiorchiida</taxon>
        <taxon>Echinostomata</taxon>
        <taxon>Echinostomatoidea</taxon>
        <taxon>Echinostomatidae</taxon>
        <taxon>Echinostoma</taxon>
    </lineage>
</organism>
<sequence length="170" mass="18837">MPVTRSNSQTLEHSGPDKALLDENATSHSHTLDEHLGKQISSRTPLFGTAKGNEGAGNAISRSSSPRCSRRKQIASEQLAIEMKKLEIRQKQLDLEIATLHDEEHSLGGDDDYGDEVMERLEHVKDYVNLLPADRPVPNTTLSSNKTTHTTRRLPELSLVSFDGTPRKNS</sequence>
<protein>
    <submittedName>
        <fullName evidence="5">BMERB domain-containing protein</fullName>
    </submittedName>
</protein>
<evidence type="ECO:0000313" key="4">
    <source>
        <dbReference type="Proteomes" id="UP000272942"/>
    </source>
</evidence>
<evidence type="ECO:0000256" key="1">
    <source>
        <dbReference type="SAM" id="Coils"/>
    </source>
</evidence>
<keyword evidence="1" id="KW-0175">Coiled coil</keyword>
<feature type="region of interest" description="Disordered" evidence="2">
    <location>
        <begin position="1"/>
        <end position="72"/>
    </location>
</feature>
<feature type="coiled-coil region" evidence="1">
    <location>
        <begin position="76"/>
        <end position="103"/>
    </location>
</feature>
<evidence type="ECO:0000256" key="2">
    <source>
        <dbReference type="SAM" id="MobiDB-lite"/>
    </source>
</evidence>
<gene>
    <name evidence="3" type="ORF">ECPE_LOCUS18539</name>
</gene>
<feature type="compositionally biased region" description="Polar residues" evidence="2">
    <location>
        <begin position="1"/>
        <end position="12"/>
    </location>
</feature>
<reference evidence="3 4" key="2">
    <citation type="submission" date="2018-11" db="EMBL/GenBank/DDBJ databases">
        <authorList>
            <consortium name="Pathogen Informatics"/>
        </authorList>
    </citation>
    <scope>NUCLEOTIDE SEQUENCE [LARGE SCALE GENOMIC DNA]</scope>
    <source>
        <strain evidence="3 4">Egypt</strain>
    </source>
</reference>
<reference evidence="5" key="1">
    <citation type="submission" date="2016-06" db="UniProtKB">
        <authorList>
            <consortium name="WormBaseParasite"/>
        </authorList>
    </citation>
    <scope>IDENTIFICATION</scope>
</reference>